<dbReference type="EMBL" id="LC089755">
    <property type="protein sequence ID" value="BAV69292.1"/>
    <property type="molecule type" value="Genomic_DNA"/>
</dbReference>
<evidence type="ECO:0000313" key="12">
    <source>
        <dbReference type="Proteomes" id="UP000084051"/>
    </source>
</evidence>
<evidence type="ECO:0000313" key="14">
    <source>
        <dbReference type="RefSeq" id="XP_016488581.1"/>
    </source>
</evidence>
<accession>A0A1E1FFJ6</accession>
<feature type="region of interest" description="Disordered" evidence="9">
    <location>
        <begin position="426"/>
        <end position="532"/>
    </location>
</feature>
<feature type="compositionally biased region" description="Basic and acidic residues" evidence="9">
    <location>
        <begin position="487"/>
        <end position="502"/>
    </location>
</feature>
<feature type="transmembrane region" description="Helical" evidence="10">
    <location>
        <begin position="123"/>
        <end position="144"/>
    </location>
</feature>
<dbReference type="EMBL" id="LC089757">
    <property type="protein sequence ID" value="BAV69294.1"/>
    <property type="molecule type" value="Genomic_DNA"/>
</dbReference>
<feature type="compositionally biased region" description="Polar residues" evidence="9">
    <location>
        <begin position="518"/>
        <end position="532"/>
    </location>
</feature>
<dbReference type="KEGG" id="nta:107808566"/>
<dbReference type="AlphaFoldDB" id="A0A1E1FFJ6"/>
<evidence type="ECO:0000256" key="5">
    <source>
        <dbReference type="ARBA" id="ARBA00022989"/>
    </source>
</evidence>
<comment type="function">
    <text evidence="8">May be involved in modulation of pathogen defense and leaf cell death.</text>
</comment>
<feature type="transmembrane region" description="Helical" evidence="10">
    <location>
        <begin position="332"/>
        <end position="356"/>
    </location>
</feature>
<comment type="subcellular location">
    <subcellularLocation>
        <location evidence="1 8">Membrane</location>
        <topology evidence="1 8">Multi-pass membrane protein</topology>
    </subcellularLocation>
</comment>
<evidence type="ECO:0000256" key="8">
    <source>
        <dbReference type="RuleBase" id="RU280816"/>
    </source>
</evidence>
<evidence type="ECO:0000256" key="7">
    <source>
        <dbReference type="ARBA" id="ARBA00023265"/>
    </source>
</evidence>
<evidence type="ECO:0000256" key="9">
    <source>
        <dbReference type="SAM" id="MobiDB-lite"/>
    </source>
</evidence>
<reference evidence="11" key="2">
    <citation type="journal article" date="2016" name="Plant Pathol.">
        <title>Powdery mildew resistance in the Japanese domestic tobacco cultivar Kokubu is associated with aberrant splicing of MLO orthologues.</title>
        <authorList>
            <person name="Fujimura T."/>
            <person name="Sato S."/>
            <person name="Tajima T."/>
            <person name="Arai M."/>
        </authorList>
    </citation>
    <scope>NUCLEOTIDE SEQUENCE</scope>
</reference>
<keyword evidence="3 8" id="KW-0812">Transmembrane</keyword>
<feature type="compositionally biased region" description="Polar residues" evidence="9">
    <location>
        <begin position="460"/>
        <end position="473"/>
    </location>
</feature>
<feature type="transmembrane region" description="Helical" evidence="10">
    <location>
        <begin position="250"/>
        <end position="267"/>
    </location>
</feature>
<keyword evidence="7 8" id="KW-0568">Pathogenesis-related protein</keyword>
<evidence type="ECO:0000256" key="6">
    <source>
        <dbReference type="ARBA" id="ARBA00023136"/>
    </source>
</evidence>
<evidence type="ECO:0000256" key="2">
    <source>
        <dbReference type="ARBA" id="ARBA00006574"/>
    </source>
</evidence>
<dbReference type="InterPro" id="IPR004326">
    <property type="entry name" value="Mlo"/>
</dbReference>
<dbReference type="PANTHER" id="PTHR31942:SF128">
    <property type="entry name" value="MLO-LIKE PROTEIN"/>
    <property type="match status" value="1"/>
</dbReference>
<evidence type="ECO:0000313" key="13">
    <source>
        <dbReference type="Proteomes" id="UP000790787"/>
    </source>
</evidence>
<evidence type="ECO:0000256" key="4">
    <source>
        <dbReference type="ARBA" id="ARBA00022821"/>
    </source>
</evidence>
<dbReference type="Proteomes" id="UP000790787">
    <property type="component" value="Chromosome 11"/>
</dbReference>
<comment type="similarity">
    <text evidence="2 8">Belongs to the MLO family.</text>
</comment>
<keyword evidence="8" id="KW-0112">Calmodulin-binding</keyword>
<sequence>MAKERSMEATPTWAVAVVCFILLAISIFIEQIIHHLGEWLLKKHKKPLYEALEKIKAELMLLGFISLLLTVVQTPVSNLCVPKSVGYSWHPCKADEDAKSKYDDPCLPKGKVQFASSYAIHQLHIFIFVLAVAHVLYSIATFALGRLKMRKWRAWEDETKTIEYQFYNDPERFRFARETSFGRRHLHYWSKSPVLLWIVCFFRQFFSSVAKVDYLTLRHGFMIAHLTPQNQENFDFQIYINRAVEKDFKFVVEISPALWLFTVLYFLTTTNGLYSYLWVPFIPLVIILLVGTKLEMIIAEMGVRISKRGDIVRGVPVVETGDHLFWFNRPAFVLFLINFVLFQNAFQVAFFVWSWWKFGYPSCFHQNAADIAIRLTMGVIIQVHCSYVTLPLYALVTQMGTSMKPIIFGDNVATALRSWHNTAKKRVKHGRLSGNNTPVSSRPATPLHGTSPVHLLRSYPQYSNEESRTSNAENEGWANEISTSPRRQIENTKDDDHQEGEIHASSSMQRPHPDQHQVEVTLSEFTFGNKTS</sequence>
<feature type="transmembrane region" description="Helical" evidence="10">
    <location>
        <begin position="273"/>
        <end position="291"/>
    </location>
</feature>
<gene>
    <name evidence="11" type="primary">MLO2</name>
    <name evidence="14" type="synonym">LOC107808566</name>
    <name evidence="8" type="synonym">MLO</name>
</gene>
<reference evidence="14" key="3">
    <citation type="submission" date="2025-04" db="UniProtKB">
        <authorList>
            <consortium name="RefSeq"/>
        </authorList>
    </citation>
    <scope>IDENTIFICATION</scope>
</reference>
<proteinExistence type="inferred from homology"/>
<dbReference type="STRING" id="4097.A0A1E1FFJ6"/>
<feature type="compositionally biased region" description="Polar residues" evidence="9">
    <location>
        <begin position="433"/>
        <end position="443"/>
    </location>
</feature>
<evidence type="ECO:0000256" key="1">
    <source>
        <dbReference type="ARBA" id="ARBA00004141"/>
    </source>
</evidence>
<dbReference type="RefSeq" id="XP_016488581.1">
    <property type="nucleotide sequence ID" value="XM_016633095.1"/>
</dbReference>
<dbReference type="OrthoDB" id="1388414at2759"/>
<dbReference type="GeneID" id="107808566"/>
<dbReference type="GO" id="GO:0006952">
    <property type="term" value="P:defense response"/>
    <property type="evidence" value="ECO:0007669"/>
    <property type="project" value="UniProtKB-KW"/>
</dbReference>
<dbReference type="PaxDb" id="4097-A0A1E1FFJ6"/>
<keyword evidence="6 8" id="KW-0472">Membrane</keyword>
<dbReference type="Pfam" id="PF03094">
    <property type="entry name" value="Mlo"/>
    <property type="match status" value="1"/>
</dbReference>
<dbReference type="OMA" id="WSWWKFG"/>
<evidence type="ECO:0000313" key="11">
    <source>
        <dbReference type="EMBL" id="BAV69292.1"/>
    </source>
</evidence>
<protein>
    <recommendedName>
        <fullName evidence="8">MLO-like protein</fullName>
    </recommendedName>
</protein>
<comment type="domain">
    <text evidence="8">The C-terminus contains a calmodulin-binding domain, which binds calmodulin in a calcium-dependent fashion.</text>
</comment>
<dbReference type="PANTHER" id="PTHR31942">
    <property type="entry name" value="MLO-LIKE PROTEIN 1"/>
    <property type="match status" value="1"/>
</dbReference>
<evidence type="ECO:0000256" key="10">
    <source>
        <dbReference type="SAM" id="Phobius"/>
    </source>
</evidence>
<keyword evidence="13" id="KW-1185">Reference proteome</keyword>
<evidence type="ECO:0000256" key="3">
    <source>
        <dbReference type="ARBA" id="ARBA00022692"/>
    </source>
</evidence>
<dbReference type="GO" id="GO:0005516">
    <property type="term" value="F:calmodulin binding"/>
    <property type="evidence" value="ECO:0007669"/>
    <property type="project" value="UniProtKB-KW"/>
</dbReference>
<keyword evidence="5 8" id="KW-1133">Transmembrane helix</keyword>
<feature type="transmembrane region" description="Helical" evidence="10">
    <location>
        <begin position="371"/>
        <end position="396"/>
    </location>
</feature>
<dbReference type="GO" id="GO:0016020">
    <property type="term" value="C:membrane"/>
    <property type="evidence" value="ECO:0007669"/>
    <property type="project" value="UniProtKB-SubCell"/>
</dbReference>
<reference evidence="12" key="1">
    <citation type="journal article" date="2014" name="Nat. Commun.">
        <title>The tobacco genome sequence and its comparison with those of tomato and potato.</title>
        <authorList>
            <person name="Sierro N."/>
            <person name="Battey J.N."/>
            <person name="Ouadi S."/>
            <person name="Bakaher N."/>
            <person name="Bovet L."/>
            <person name="Willig A."/>
            <person name="Goepfert S."/>
            <person name="Peitsch M.C."/>
            <person name="Ivanov N.V."/>
        </authorList>
    </citation>
    <scope>NUCLEOTIDE SEQUENCE [LARGE SCALE GENOMIC DNA]</scope>
    <source>
        <strain evidence="12">cv. TN90</strain>
    </source>
</reference>
<organism evidence="11">
    <name type="scientific">Nicotiana tabacum</name>
    <name type="common">Common tobacco</name>
    <dbReference type="NCBI Taxonomy" id="4097"/>
    <lineage>
        <taxon>Eukaryota</taxon>
        <taxon>Viridiplantae</taxon>
        <taxon>Streptophyta</taxon>
        <taxon>Embryophyta</taxon>
        <taxon>Tracheophyta</taxon>
        <taxon>Spermatophyta</taxon>
        <taxon>Magnoliopsida</taxon>
        <taxon>eudicotyledons</taxon>
        <taxon>Gunneridae</taxon>
        <taxon>Pentapetalae</taxon>
        <taxon>asterids</taxon>
        <taxon>lamiids</taxon>
        <taxon>Solanales</taxon>
        <taxon>Solanaceae</taxon>
        <taxon>Nicotianoideae</taxon>
        <taxon>Nicotianeae</taxon>
        <taxon>Nicotiana</taxon>
    </lineage>
</organism>
<feature type="transmembrane region" description="Helical" evidence="10">
    <location>
        <begin position="12"/>
        <end position="36"/>
    </location>
</feature>
<name>A0A1E1FFJ6_TOBAC</name>
<keyword evidence="4 8" id="KW-0611">Plant defense</keyword>